<dbReference type="Proteomes" id="UP000225740">
    <property type="component" value="Unassembled WGS sequence"/>
</dbReference>
<sequence length="776" mass="79316">MARDINIKIGATDTASAVFAKVAKNLNKMNTGLDKVGTSFQSMGSFSGAAGRRLAAAGGAITGAFAIATRTFARFDDSMAAVSAKSGATGESLMGLRDLAKELGSTTKFSASEAASGMEFLAQAGFKTEQIMSAIGPALSLATAGGVELNEAADIASNVAAGFGLSADEFGRVADVMARAATSANTDILMMGETFNQSASIAKTAGQSIEETAAALGLLANSGVQASSAGTDIKNVLSRLAEGDVQKQMEALGVTVKDTSGEFRPMLDIMRDFGKQTQNMAGPDKLALSMELFGKISGKSALILSDAGNEVDSMRLKMVDATVTADTMAATMQSGLGGLGTTIMSSLEGAAIAIGESIKEPLMVAGKAFVGFTRASTDWIQNNPSLVAGLGAAAFAITGVGIAAIGASGALMFAGATIAGLQTIVGIASAGITAALSPIIAPIVGIAVAGVGLGVVFGVMAYKSGLLSDALEETTGILRSLMSVAKQTFEGITNAISAGNWGLAASVGMAGVKVAVATGLEGIYHAFVKLSPKLAATVKKFFVWWVGAAFEAAKTVVKIITNPAAAAAEAFKFLAGDSLTFDIKVPEFGKMLREQRIAAQKELNALTKEASEAALLKQSENPEGKSIGENWLKGVTDKVGELPALIGSTLGGGGGIEKDVAAMASKLGAGFNETFTDQMKGIGGNFPSFKLGDRDQPISQLGRSKSIEIQATQGRLLTGGVANSESELRASEANQRKQQLAKNNSLLERSNAALDIIAKHITKPDPNKPFELKVIT</sequence>
<comment type="caution">
    <text evidence="5">The sequence shown here is derived from an EMBL/GenBank/DDBJ whole genome shotgun (WGS) entry which is preliminary data.</text>
</comment>
<dbReference type="PANTHER" id="PTHR37813:SF1">
    <property type="entry name" value="FELS-2 PROPHAGE PROTEIN"/>
    <property type="match status" value="1"/>
</dbReference>
<feature type="transmembrane region" description="Helical" evidence="3">
    <location>
        <begin position="412"/>
        <end position="433"/>
    </location>
</feature>
<dbReference type="GeneID" id="90608402"/>
<dbReference type="RefSeq" id="WP_099260443.1">
    <property type="nucleotide sequence ID" value="NZ_NIZW01000006.1"/>
</dbReference>
<feature type="coiled-coil region" evidence="2">
    <location>
        <begin position="723"/>
        <end position="750"/>
    </location>
</feature>
<reference evidence="5 6" key="1">
    <citation type="submission" date="2017-06" db="EMBL/GenBank/DDBJ databases">
        <title>Description of Rhodopirellula bahusiensis sp. nov.</title>
        <authorList>
            <person name="Kizina J."/>
            <person name="Harder J."/>
        </authorList>
    </citation>
    <scope>NUCLEOTIDE SEQUENCE [LARGE SCALE GENOMIC DNA]</scope>
    <source>
        <strain evidence="5 6">SWK21</strain>
    </source>
</reference>
<keyword evidence="6" id="KW-1185">Reference proteome</keyword>
<evidence type="ECO:0000313" key="6">
    <source>
        <dbReference type="Proteomes" id="UP000225740"/>
    </source>
</evidence>
<dbReference type="Pfam" id="PF10145">
    <property type="entry name" value="PhageMin_Tail"/>
    <property type="match status" value="1"/>
</dbReference>
<evidence type="ECO:0000256" key="2">
    <source>
        <dbReference type="SAM" id="Coils"/>
    </source>
</evidence>
<feature type="domain" description="Phage tail tape measure protein" evidence="4">
    <location>
        <begin position="97"/>
        <end position="294"/>
    </location>
</feature>
<feature type="transmembrane region" description="Helical" evidence="3">
    <location>
        <begin position="439"/>
        <end position="462"/>
    </location>
</feature>
<dbReference type="NCBIfam" id="TIGR01760">
    <property type="entry name" value="tape_meas_TP901"/>
    <property type="match status" value="1"/>
</dbReference>
<evidence type="ECO:0000259" key="4">
    <source>
        <dbReference type="Pfam" id="PF10145"/>
    </source>
</evidence>
<keyword evidence="3" id="KW-0812">Transmembrane</keyword>
<dbReference type="EMBL" id="NIZW01000006">
    <property type="protein sequence ID" value="PHQ35810.1"/>
    <property type="molecule type" value="Genomic_DNA"/>
</dbReference>
<evidence type="ECO:0000313" key="5">
    <source>
        <dbReference type="EMBL" id="PHQ35810.1"/>
    </source>
</evidence>
<evidence type="ECO:0000256" key="1">
    <source>
        <dbReference type="ARBA" id="ARBA00022612"/>
    </source>
</evidence>
<dbReference type="PANTHER" id="PTHR37813">
    <property type="entry name" value="FELS-2 PROPHAGE PROTEIN"/>
    <property type="match status" value="1"/>
</dbReference>
<keyword evidence="2" id="KW-0175">Coiled coil</keyword>
<dbReference type="OrthoDB" id="9780715at2"/>
<organism evidence="5 6">
    <name type="scientific">Rhodopirellula bahusiensis</name>
    <dbReference type="NCBI Taxonomy" id="2014065"/>
    <lineage>
        <taxon>Bacteria</taxon>
        <taxon>Pseudomonadati</taxon>
        <taxon>Planctomycetota</taxon>
        <taxon>Planctomycetia</taxon>
        <taxon>Pirellulales</taxon>
        <taxon>Pirellulaceae</taxon>
        <taxon>Rhodopirellula</taxon>
    </lineage>
</organism>
<accession>A0A2G1WAG6</accession>
<keyword evidence="3" id="KW-1133">Transmembrane helix</keyword>
<evidence type="ECO:0000256" key="3">
    <source>
        <dbReference type="SAM" id="Phobius"/>
    </source>
</evidence>
<dbReference type="AlphaFoldDB" id="A0A2G1WAG6"/>
<keyword evidence="1" id="KW-1188">Viral release from host cell</keyword>
<keyword evidence="3" id="KW-0472">Membrane</keyword>
<proteinExistence type="predicted"/>
<feature type="transmembrane region" description="Helical" evidence="3">
    <location>
        <begin position="386"/>
        <end position="405"/>
    </location>
</feature>
<dbReference type="InterPro" id="IPR010090">
    <property type="entry name" value="Phage_tape_meas"/>
</dbReference>
<gene>
    <name evidence="5" type="ORF">CEE69_09480</name>
</gene>
<protein>
    <submittedName>
        <fullName evidence="5">Phage tail tape measure protein</fullName>
    </submittedName>
</protein>
<name>A0A2G1WAG6_9BACT</name>